<sequence>MGQDGRRWVTDWTMSASKRDTEVVGLTDISYLDSWQVANDPKQTPKDTSGPILHLSQIHKNHIGRNFDSRQKASNIKGS</sequence>
<evidence type="ECO:0000313" key="2">
    <source>
        <dbReference type="Proteomes" id="UP001211204"/>
    </source>
</evidence>
<organism evidence="1 2">
    <name type="scientific">Polynucleobacter yangtzensis</name>
    <dbReference type="NCBI Taxonomy" id="1743159"/>
    <lineage>
        <taxon>Bacteria</taxon>
        <taxon>Pseudomonadati</taxon>
        <taxon>Pseudomonadota</taxon>
        <taxon>Betaproteobacteria</taxon>
        <taxon>Burkholderiales</taxon>
        <taxon>Burkholderiaceae</taxon>
        <taxon>Polynucleobacter</taxon>
    </lineage>
</organism>
<reference evidence="1 2" key="1">
    <citation type="submission" date="2022-11" db="EMBL/GenBank/DDBJ databases">
        <title>Complete Genome Sequences of three Polynucleobacter sp. Subcluster PnecC Strains KF022, KF023, and KF032 Isolated from a Shallow Eutrophic Lake in Japan.</title>
        <authorList>
            <person name="Ogata Y."/>
            <person name="Watanabe K."/>
            <person name="Takemine S."/>
            <person name="Shindo C."/>
            <person name="Kurokawa R."/>
            <person name="Suda W."/>
        </authorList>
    </citation>
    <scope>NUCLEOTIDE SEQUENCE [LARGE SCALE GENOMIC DNA]</scope>
    <source>
        <strain evidence="1 2">KF032</strain>
    </source>
</reference>
<accession>A0ABM8CNH7</accession>
<keyword evidence="2" id="KW-1185">Reference proteome</keyword>
<protein>
    <submittedName>
        <fullName evidence="1">Uncharacterized protein</fullName>
    </submittedName>
</protein>
<proteinExistence type="predicted"/>
<gene>
    <name evidence="1" type="ORF">PKF032_12880</name>
</gene>
<dbReference type="Proteomes" id="UP001211204">
    <property type="component" value="Chromosome"/>
</dbReference>
<dbReference type="EMBL" id="AP026974">
    <property type="protein sequence ID" value="BDT79400.1"/>
    <property type="molecule type" value="Genomic_DNA"/>
</dbReference>
<evidence type="ECO:0000313" key="1">
    <source>
        <dbReference type="EMBL" id="BDT79400.1"/>
    </source>
</evidence>
<name>A0ABM8CNH7_9BURK</name>